<gene>
    <name evidence="2" type="ORF">DES53_101941</name>
</gene>
<dbReference type="RefSeq" id="WP_113957015.1">
    <property type="nucleotide sequence ID" value="NZ_QNRR01000001.1"/>
</dbReference>
<evidence type="ECO:0000313" key="2">
    <source>
        <dbReference type="EMBL" id="RBP48141.1"/>
    </source>
</evidence>
<reference evidence="2 3" key="1">
    <citation type="submission" date="2018-06" db="EMBL/GenBank/DDBJ databases">
        <title>Genomic Encyclopedia of Type Strains, Phase IV (KMG-IV): sequencing the most valuable type-strain genomes for metagenomic binning, comparative biology and taxonomic classification.</title>
        <authorList>
            <person name="Goeker M."/>
        </authorList>
    </citation>
    <scope>NUCLEOTIDE SEQUENCE [LARGE SCALE GENOMIC DNA]</scope>
    <source>
        <strain evidence="2 3">DSM 25532</strain>
    </source>
</reference>
<keyword evidence="3" id="KW-1185">Reference proteome</keyword>
<proteinExistence type="predicted"/>
<keyword evidence="1" id="KW-1133">Transmembrane helix</keyword>
<evidence type="ECO:0000256" key="1">
    <source>
        <dbReference type="SAM" id="Phobius"/>
    </source>
</evidence>
<evidence type="ECO:0000313" key="3">
    <source>
        <dbReference type="Proteomes" id="UP000253426"/>
    </source>
</evidence>
<dbReference type="AlphaFoldDB" id="A0A366HV26"/>
<feature type="transmembrane region" description="Helical" evidence="1">
    <location>
        <begin position="21"/>
        <end position="44"/>
    </location>
</feature>
<keyword evidence="1" id="KW-0812">Transmembrane</keyword>
<accession>A0A366HV26</accession>
<comment type="caution">
    <text evidence="2">The sequence shown here is derived from an EMBL/GenBank/DDBJ whole genome shotgun (WGS) entry which is preliminary data.</text>
</comment>
<sequence>MEEEAKVRYYETNEGREVSQGFAGFQGNNVLLLLGAVGLSLILSQGVDNLGYPMVVNIIIMSLPVVVVSAYVFGLKQGKPVSYDIELAEWLIIKLTGLNYFSPKQVEQMKLPWLENIKAPTRKTSSDGKDS</sequence>
<protein>
    <submittedName>
        <fullName evidence="2">Uncharacterized protein</fullName>
    </submittedName>
</protein>
<feature type="transmembrane region" description="Helical" evidence="1">
    <location>
        <begin position="50"/>
        <end position="73"/>
    </location>
</feature>
<name>A0A366HV26_9BACT</name>
<keyword evidence="1" id="KW-0472">Membrane</keyword>
<dbReference type="Proteomes" id="UP000253426">
    <property type="component" value="Unassembled WGS sequence"/>
</dbReference>
<organism evidence="2 3">
    <name type="scientific">Roseimicrobium gellanilyticum</name>
    <dbReference type="NCBI Taxonomy" id="748857"/>
    <lineage>
        <taxon>Bacteria</taxon>
        <taxon>Pseudomonadati</taxon>
        <taxon>Verrucomicrobiota</taxon>
        <taxon>Verrucomicrobiia</taxon>
        <taxon>Verrucomicrobiales</taxon>
        <taxon>Verrucomicrobiaceae</taxon>
        <taxon>Roseimicrobium</taxon>
    </lineage>
</organism>
<dbReference type="OrthoDB" id="195392at2"/>
<dbReference type="EMBL" id="QNRR01000001">
    <property type="protein sequence ID" value="RBP48141.1"/>
    <property type="molecule type" value="Genomic_DNA"/>
</dbReference>